<feature type="transmembrane region" description="Helical" evidence="2">
    <location>
        <begin position="541"/>
        <end position="562"/>
    </location>
</feature>
<feature type="transmembrane region" description="Helical" evidence="2">
    <location>
        <begin position="452"/>
        <end position="476"/>
    </location>
</feature>
<dbReference type="PANTHER" id="PTHR45856:SF24">
    <property type="entry name" value="FUNGAL LIPASE-LIKE DOMAIN-CONTAINING PROTEIN"/>
    <property type="match status" value="1"/>
</dbReference>
<dbReference type="Pfam" id="PF01764">
    <property type="entry name" value="Lipase_3"/>
    <property type="match status" value="1"/>
</dbReference>
<dbReference type="InterPro" id="IPR002921">
    <property type="entry name" value="Fungal_lipase-type"/>
</dbReference>
<feature type="transmembrane region" description="Helical" evidence="2">
    <location>
        <begin position="257"/>
        <end position="281"/>
    </location>
</feature>
<dbReference type="SUPFAM" id="SSF53474">
    <property type="entry name" value="alpha/beta-Hydrolases"/>
    <property type="match status" value="1"/>
</dbReference>
<evidence type="ECO:0000256" key="2">
    <source>
        <dbReference type="SAM" id="Phobius"/>
    </source>
</evidence>
<protein>
    <recommendedName>
        <fullName evidence="3">Fungal lipase-type domain-containing protein</fullName>
    </recommendedName>
</protein>
<dbReference type="CDD" id="cd00519">
    <property type="entry name" value="Lipase_3"/>
    <property type="match status" value="1"/>
</dbReference>
<dbReference type="PANTHER" id="PTHR45856">
    <property type="entry name" value="ALPHA/BETA-HYDROLASES SUPERFAMILY PROTEIN"/>
    <property type="match status" value="1"/>
</dbReference>
<keyword evidence="2" id="KW-1133">Transmembrane helix</keyword>
<evidence type="ECO:0000259" key="3">
    <source>
        <dbReference type="Pfam" id="PF01764"/>
    </source>
</evidence>
<organism evidence="4">
    <name type="scientific">Aureoumbra lagunensis</name>
    <dbReference type="NCBI Taxonomy" id="44058"/>
    <lineage>
        <taxon>Eukaryota</taxon>
        <taxon>Sar</taxon>
        <taxon>Stramenopiles</taxon>
        <taxon>Ochrophyta</taxon>
        <taxon>Pelagophyceae</taxon>
        <taxon>Pelagomonadales</taxon>
        <taxon>Aureoumbra</taxon>
    </lineage>
</organism>
<evidence type="ECO:0000313" key="4">
    <source>
        <dbReference type="EMBL" id="CAE0368974.1"/>
    </source>
</evidence>
<keyword evidence="2" id="KW-0812">Transmembrane</keyword>
<reference evidence="4" key="1">
    <citation type="submission" date="2021-01" db="EMBL/GenBank/DDBJ databases">
        <authorList>
            <person name="Corre E."/>
            <person name="Pelletier E."/>
            <person name="Niang G."/>
            <person name="Scheremetjew M."/>
            <person name="Finn R."/>
            <person name="Kale V."/>
            <person name="Holt S."/>
            <person name="Cochrane G."/>
            <person name="Meng A."/>
            <person name="Brown T."/>
            <person name="Cohen L."/>
        </authorList>
    </citation>
    <scope>NUCLEOTIDE SEQUENCE</scope>
    <source>
        <strain evidence="4">CCMP1510</strain>
    </source>
</reference>
<dbReference type="InterPro" id="IPR051218">
    <property type="entry name" value="Sec_MonoDiacylglyc_Lipase"/>
</dbReference>
<dbReference type="Gene3D" id="3.40.50.1820">
    <property type="entry name" value="alpha/beta hydrolase"/>
    <property type="match status" value="1"/>
</dbReference>
<keyword evidence="2" id="KW-0472">Membrane</keyword>
<name>A0A7S3NM01_9STRA</name>
<dbReference type="EMBL" id="HBIJ01014547">
    <property type="protein sequence ID" value="CAE0368974.1"/>
    <property type="molecule type" value="Transcribed_RNA"/>
</dbReference>
<gene>
    <name evidence="4" type="ORF">ALAG00032_LOCUS9737</name>
</gene>
<feature type="domain" description="Fungal lipase-type" evidence="3">
    <location>
        <begin position="927"/>
        <end position="1040"/>
    </location>
</feature>
<feature type="region of interest" description="Disordered" evidence="1">
    <location>
        <begin position="1140"/>
        <end position="1165"/>
    </location>
</feature>
<dbReference type="AlphaFoldDB" id="A0A7S3NM01"/>
<dbReference type="GO" id="GO:0006629">
    <property type="term" value="P:lipid metabolic process"/>
    <property type="evidence" value="ECO:0007669"/>
    <property type="project" value="InterPro"/>
</dbReference>
<feature type="region of interest" description="Disordered" evidence="1">
    <location>
        <begin position="1"/>
        <end position="29"/>
    </location>
</feature>
<feature type="compositionally biased region" description="Polar residues" evidence="1">
    <location>
        <begin position="1150"/>
        <end position="1165"/>
    </location>
</feature>
<dbReference type="InterPro" id="IPR029058">
    <property type="entry name" value="AB_hydrolase_fold"/>
</dbReference>
<accession>A0A7S3NM01</accession>
<evidence type="ECO:0000256" key="1">
    <source>
        <dbReference type="SAM" id="MobiDB-lite"/>
    </source>
</evidence>
<sequence>MQEMPPLLESKVSEEVRPSRQTNNADGDNYALLNEAGPRILLEVLSPSGTRLVLLFVYVSFGLAILVNRLNHLTVSSHAQSPVIAEFKNESVYWSGYVKGLGELFGSVSLDAKFPNGTNSSADTNKEDEDQQVGYDLQIWASKRKRPPHSTSYTGWHEVLRERHDVTNIHSEILNPIGDNEEIRSASLASWYQNQESPPSRSRIHSYLVKARFCLDDSDNKCPNLSPGLRRALINGDGAFSINYDDLSRSNTLGAKLARFALVIAWFAIAAAWLPHAIFVLRASRVHTTSMQADDTISMIERMALQNDADLVRRLMILVFGLLFYIDPIDCIVQFLSHNIDIPPIVAFLSFVSRRVGEAGILAALLLAADGDGAAAERLRKRFGGIRDDHAVIDEVPEGRERLLQSLVRAAAVRFSQLSGNDNNNEDAISFEDDSSILLRQSTTAAVVRRHWWLIFPLLYLILSICSLSLRFPSLFSIERAPTLALSSWPTSALRMYVGFSLGLVFAAIAWIVCLICLLYRTGSRLEKAPYVLTRRHQLSYRFFVLQATLVAVVASASYAALMIKLIAKYHSSIATALAEHSNGKQHALEELSSALEALVADDVRDLASAFFFLCYLGLLLYLNLPPPKTTLDRVLDGEAKELRVAQNVEAALERFLPKAAFHALGRASAGLVAASDLSSNFVHGGFVLTERADEKRRRSWRSSIRNLESAHPDLTLPQQLRMPPQVFVLETARWLVRVSAAVYFDCRVRTNNDDTIPMTGGSSGEADPRLLGLEPITELHVPDTDTYALVSRHVHKPWLVIAFRGSASTKHWSSNIDIRQYRLALRNDRPVCYNDLFGTADSVHMHTEERSQEYNAENDDFIDALPRQEEEEFYRGRAFVDIVMRCFALVVKIIERIMGFILSTTEAAGRATGAAELPGLDKLILPLVHRGFWFSYVGVRDDLHRIILQTCLHDGIEGGRKIERILITGHSLGGAQATLASADLAAHALPYLNSNIRLTLVTFGAPRVGNRVWARTHAILCPDSWRVVNDGDIVTGLPRFFFKHSGIPVVVDGRTGNFLVVNPSFVEQRLRLAARRKVSSHFLESYVRGLYGAAGLENPSSAELCLFAAQQKTANDSSSQHAETSTNFSQRIRSFFSSTPQVGREEAMPSSSSEARISHSTATTSLEEPLLISSSSSML</sequence>
<proteinExistence type="predicted"/>
<feature type="transmembrane region" description="Helical" evidence="2">
    <location>
        <begin position="496"/>
        <end position="520"/>
    </location>
</feature>